<protein>
    <submittedName>
        <fullName evidence="3">ABC transporter substrate-binding protein</fullName>
    </submittedName>
</protein>
<keyword evidence="1" id="KW-0732">Signal</keyword>
<feature type="chain" id="PRO_5021376753" evidence="1">
    <location>
        <begin position="24"/>
        <end position="334"/>
    </location>
</feature>
<accession>A0A506UJ60</accession>
<dbReference type="RefSeq" id="WP_141147284.1">
    <property type="nucleotide sequence ID" value="NZ_VHLG01000001.1"/>
</dbReference>
<organism evidence="3 4">
    <name type="scientific">Martelella alba</name>
    <dbReference type="NCBI Taxonomy" id="2590451"/>
    <lineage>
        <taxon>Bacteria</taxon>
        <taxon>Pseudomonadati</taxon>
        <taxon>Pseudomonadota</taxon>
        <taxon>Alphaproteobacteria</taxon>
        <taxon>Hyphomicrobiales</taxon>
        <taxon>Aurantimonadaceae</taxon>
        <taxon>Martelella</taxon>
    </lineage>
</organism>
<reference evidence="3 4" key="1">
    <citation type="submission" date="2019-06" db="EMBL/GenBank/DDBJ databases">
        <authorList>
            <person name="Li M."/>
        </authorList>
    </citation>
    <scope>NUCLEOTIDE SEQUENCE [LARGE SCALE GENOMIC DNA]</scope>
    <source>
        <strain evidence="3 4">BGMRC2036</strain>
    </source>
</reference>
<dbReference type="GO" id="GO:0043190">
    <property type="term" value="C:ATP-binding cassette (ABC) transporter complex"/>
    <property type="evidence" value="ECO:0007669"/>
    <property type="project" value="InterPro"/>
</dbReference>
<proteinExistence type="predicted"/>
<comment type="caution">
    <text evidence="3">The sequence shown here is derived from an EMBL/GenBank/DDBJ whole genome shotgun (WGS) entry which is preliminary data.</text>
</comment>
<dbReference type="Gene3D" id="3.40.190.100">
    <property type="entry name" value="Glycine betaine-binding periplasmic protein, domain 2"/>
    <property type="match status" value="1"/>
</dbReference>
<gene>
    <name evidence="3" type="ORF">FJU08_01945</name>
</gene>
<feature type="signal peptide" evidence="1">
    <location>
        <begin position="1"/>
        <end position="23"/>
    </location>
</feature>
<feature type="domain" description="ABC-type glycine betaine transport system substrate-binding" evidence="2">
    <location>
        <begin position="30"/>
        <end position="312"/>
    </location>
</feature>
<keyword evidence="4" id="KW-1185">Reference proteome</keyword>
<evidence type="ECO:0000313" key="3">
    <source>
        <dbReference type="EMBL" id="TPW33346.1"/>
    </source>
</evidence>
<dbReference type="SUPFAM" id="SSF53850">
    <property type="entry name" value="Periplasmic binding protein-like II"/>
    <property type="match status" value="1"/>
</dbReference>
<sequence length="334" mass="36465">MMKLIASTILATGMFAFANTASAADNACGDVQIAEMNWASAGVGAWVDKIIMENGYGCDVTLVTGDTMPTFTSMNEKGEPDVAPELWVNAVKNALDEAVDEGRLVIAAPLLSDGGVEGWWIPKYVQEAHPDIKTVADALKHPELFPAPEDPDVGAVYNCPSGWNCQISTANLFRAFDAEDKGFTLVDTGSAAGLDGSIARAYENKEGWLGYYWAPTSILGKYEMVKLDFGVPNDKKEWDDCTSQADCPDPKINSYPVSDVYTVVTKDFAENNAVAMGYLKTRQWDNQTVGKILAWMSDNQASNEDTAYYFLETYPDLWHKWVSADVATKVQAAL</sequence>
<dbReference type="AlphaFoldDB" id="A0A506UJ60"/>
<dbReference type="EMBL" id="VHLG01000001">
    <property type="protein sequence ID" value="TPW33346.1"/>
    <property type="molecule type" value="Genomic_DNA"/>
</dbReference>
<dbReference type="Pfam" id="PF04069">
    <property type="entry name" value="OpuAC"/>
    <property type="match status" value="1"/>
</dbReference>
<name>A0A506UJ60_9HYPH</name>
<evidence type="ECO:0000313" key="4">
    <source>
        <dbReference type="Proteomes" id="UP000318801"/>
    </source>
</evidence>
<dbReference type="GO" id="GO:0022857">
    <property type="term" value="F:transmembrane transporter activity"/>
    <property type="evidence" value="ECO:0007669"/>
    <property type="project" value="InterPro"/>
</dbReference>
<evidence type="ECO:0000259" key="2">
    <source>
        <dbReference type="Pfam" id="PF04069"/>
    </source>
</evidence>
<evidence type="ECO:0000256" key="1">
    <source>
        <dbReference type="SAM" id="SignalP"/>
    </source>
</evidence>
<dbReference type="CDD" id="cd13641">
    <property type="entry name" value="PBP2_HisX_like"/>
    <property type="match status" value="1"/>
</dbReference>
<dbReference type="InterPro" id="IPR007210">
    <property type="entry name" value="ABC_Gly_betaine_transp_sub-bd"/>
</dbReference>
<dbReference type="Gene3D" id="3.10.105.10">
    <property type="entry name" value="Dipeptide-binding Protein, Domain 3"/>
    <property type="match status" value="1"/>
</dbReference>
<dbReference type="OrthoDB" id="9786266at2"/>
<dbReference type="Proteomes" id="UP000318801">
    <property type="component" value="Unassembled WGS sequence"/>
</dbReference>